<keyword evidence="6" id="KW-0808">Transferase</keyword>
<dbReference type="EC" id="2.7.13.3" evidence="4"/>
<sequence>MVIIVALTGVGTALIQNRLATLTHEEISNQLDVVAAALNGSEDEIAMLSHLELDNARVTLVNLDGSVLYDSQESPAMMPNHKDRPEISQAFKEGRGSSERSSSTLGEVMLYEAKRLDDGRVVRLSQAQSGFLTVLLSVIGPILAMALVCIVGLLFVARREARAIIAPLRDVDLDHPRRNADAAYAEMVPMLERIESQRQELKRQMRVLADNDRMRREFTANVTHELKTPLTTISGYAELIENGLVASEDDQRDFGRRIHNEATRLAALVNDILTLSSLDEAERGDAEVSKSVLGASEPVDLSRVVDAVCQRLEPVADAGGIALGQDTGPVIVFGLPRLLDEMIYNLTNNAIRYNCENGSVNLYCGTDDEGRPYVRVQDTGIGIAPEECGKIFERFYRVDKSRSKARGGTGLGLAIVKHAAVFHHAQIDVQSELGQGTTITVLFPVQDPSLWS</sequence>
<proteinExistence type="predicted"/>
<evidence type="ECO:0000256" key="7">
    <source>
        <dbReference type="ARBA" id="ARBA00022777"/>
    </source>
</evidence>
<keyword evidence="7 12" id="KW-0418">Kinase</keyword>
<dbReference type="GO" id="GO:0005886">
    <property type="term" value="C:plasma membrane"/>
    <property type="evidence" value="ECO:0007669"/>
    <property type="project" value="UniProtKB-SubCell"/>
</dbReference>
<dbReference type="SUPFAM" id="SSF47384">
    <property type="entry name" value="Homodimeric domain of signal transducing histidine kinase"/>
    <property type="match status" value="1"/>
</dbReference>
<dbReference type="InterPro" id="IPR005467">
    <property type="entry name" value="His_kinase_dom"/>
</dbReference>
<dbReference type="AlphaFoldDB" id="A0A7X9UBB0"/>
<evidence type="ECO:0000256" key="2">
    <source>
        <dbReference type="ARBA" id="ARBA00001968"/>
    </source>
</evidence>
<keyword evidence="9 10" id="KW-0472">Membrane</keyword>
<evidence type="ECO:0000256" key="8">
    <source>
        <dbReference type="ARBA" id="ARBA00023012"/>
    </source>
</evidence>
<dbReference type="GO" id="GO:0000155">
    <property type="term" value="F:phosphorelay sensor kinase activity"/>
    <property type="evidence" value="ECO:0007669"/>
    <property type="project" value="InterPro"/>
</dbReference>
<dbReference type="Gene3D" id="3.30.565.10">
    <property type="entry name" value="Histidine kinase-like ATPase, C-terminal domain"/>
    <property type="match status" value="1"/>
</dbReference>
<dbReference type="FunFam" id="3.30.565.10:FF:000006">
    <property type="entry name" value="Sensor histidine kinase WalK"/>
    <property type="match status" value="1"/>
</dbReference>
<dbReference type="Gene3D" id="1.10.287.130">
    <property type="match status" value="1"/>
</dbReference>
<feature type="domain" description="Histidine kinase" evidence="11">
    <location>
        <begin position="221"/>
        <end position="447"/>
    </location>
</feature>
<evidence type="ECO:0000313" key="12">
    <source>
        <dbReference type="EMBL" id="NMF55002.1"/>
    </source>
</evidence>
<dbReference type="Pfam" id="PF00512">
    <property type="entry name" value="HisKA"/>
    <property type="match status" value="1"/>
</dbReference>
<evidence type="ECO:0000256" key="5">
    <source>
        <dbReference type="ARBA" id="ARBA00022553"/>
    </source>
</evidence>
<dbReference type="Proteomes" id="UP000546970">
    <property type="component" value="Unassembled WGS sequence"/>
</dbReference>
<dbReference type="GO" id="GO:0005509">
    <property type="term" value="F:calcium ion binding"/>
    <property type="evidence" value="ECO:0007669"/>
    <property type="project" value="UniProtKB-ARBA"/>
</dbReference>
<comment type="subcellular location">
    <subcellularLocation>
        <location evidence="3">Cell membrane</location>
    </subcellularLocation>
</comment>
<dbReference type="EMBL" id="JABBCP010000001">
    <property type="protein sequence ID" value="NMF55002.1"/>
    <property type="molecule type" value="Genomic_DNA"/>
</dbReference>
<dbReference type="Pfam" id="PF02518">
    <property type="entry name" value="HATPase_c"/>
    <property type="match status" value="1"/>
</dbReference>
<comment type="catalytic activity">
    <reaction evidence="1">
        <text>ATP + protein L-histidine = ADP + protein N-phospho-L-histidine.</text>
        <dbReference type="EC" id="2.7.13.3"/>
    </reaction>
</comment>
<evidence type="ECO:0000259" key="11">
    <source>
        <dbReference type="PROSITE" id="PS50109"/>
    </source>
</evidence>
<evidence type="ECO:0000256" key="6">
    <source>
        <dbReference type="ARBA" id="ARBA00022679"/>
    </source>
</evidence>
<feature type="transmembrane region" description="Helical" evidence="10">
    <location>
        <begin position="130"/>
        <end position="156"/>
    </location>
</feature>
<dbReference type="SUPFAM" id="SSF55874">
    <property type="entry name" value="ATPase domain of HSP90 chaperone/DNA topoisomerase II/histidine kinase"/>
    <property type="match status" value="1"/>
</dbReference>
<dbReference type="InterPro" id="IPR003594">
    <property type="entry name" value="HATPase_dom"/>
</dbReference>
<comment type="caution">
    <text evidence="12">The sequence shown here is derived from an EMBL/GenBank/DDBJ whole genome shotgun (WGS) entry which is preliminary data.</text>
</comment>
<dbReference type="CDD" id="cd00082">
    <property type="entry name" value="HisKA"/>
    <property type="match status" value="1"/>
</dbReference>
<evidence type="ECO:0000313" key="13">
    <source>
        <dbReference type="Proteomes" id="UP000546970"/>
    </source>
</evidence>
<evidence type="ECO:0000256" key="9">
    <source>
        <dbReference type="ARBA" id="ARBA00023136"/>
    </source>
</evidence>
<evidence type="ECO:0000256" key="10">
    <source>
        <dbReference type="SAM" id="Phobius"/>
    </source>
</evidence>
<dbReference type="InterPro" id="IPR036890">
    <property type="entry name" value="HATPase_C_sf"/>
</dbReference>
<dbReference type="InterPro" id="IPR003661">
    <property type="entry name" value="HisK_dim/P_dom"/>
</dbReference>
<keyword evidence="8" id="KW-0902">Two-component regulatory system</keyword>
<dbReference type="InterPro" id="IPR004358">
    <property type="entry name" value="Sig_transdc_His_kin-like_C"/>
</dbReference>
<evidence type="ECO:0000256" key="3">
    <source>
        <dbReference type="ARBA" id="ARBA00004236"/>
    </source>
</evidence>
<dbReference type="PROSITE" id="PS50109">
    <property type="entry name" value="HIS_KIN"/>
    <property type="match status" value="1"/>
</dbReference>
<keyword evidence="10" id="KW-1133">Transmembrane helix</keyword>
<dbReference type="SMART" id="SM00387">
    <property type="entry name" value="HATPase_c"/>
    <property type="match status" value="1"/>
</dbReference>
<comment type="cofactor">
    <cofactor evidence="2">
        <name>a divalent metal cation</name>
        <dbReference type="ChEBI" id="CHEBI:60240"/>
    </cofactor>
</comment>
<dbReference type="PANTHER" id="PTHR43711:SF1">
    <property type="entry name" value="HISTIDINE KINASE 1"/>
    <property type="match status" value="1"/>
</dbReference>
<evidence type="ECO:0000256" key="1">
    <source>
        <dbReference type="ARBA" id="ARBA00000085"/>
    </source>
</evidence>
<dbReference type="PRINTS" id="PR00344">
    <property type="entry name" value="BCTRLSENSOR"/>
</dbReference>
<keyword evidence="10" id="KW-0812">Transmembrane</keyword>
<protein>
    <recommendedName>
        <fullName evidence="4">histidine kinase</fullName>
        <ecNumber evidence="4">2.7.13.3</ecNumber>
    </recommendedName>
</protein>
<accession>A0A7X9UBB0</accession>
<dbReference type="SMART" id="SM00388">
    <property type="entry name" value="HisKA"/>
    <property type="match status" value="1"/>
</dbReference>
<keyword evidence="13" id="KW-1185">Reference proteome</keyword>
<dbReference type="PANTHER" id="PTHR43711">
    <property type="entry name" value="TWO-COMPONENT HISTIDINE KINASE"/>
    <property type="match status" value="1"/>
</dbReference>
<organism evidence="12 13">
    <name type="scientific">Collinsella acetigenes</name>
    <dbReference type="NCBI Taxonomy" id="2713419"/>
    <lineage>
        <taxon>Bacteria</taxon>
        <taxon>Bacillati</taxon>
        <taxon>Actinomycetota</taxon>
        <taxon>Coriobacteriia</taxon>
        <taxon>Coriobacteriales</taxon>
        <taxon>Coriobacteriaceae</taxon>
        <taxon>Collinsella</taxon>
    </lineage>
</organism>
<dbReference type="InterPro" id="IPR036097">
    <property type="entry name" value="HisK_dim/P_sf"/>
</dbReference>
<gene>
    <name evidence="12" type="ORF">HF320_01455</name>
</gene>
<evidence type="ECO:0000256" key="4">
    <source>
        <dbReference type="ARBA" id="ARBA00012438"/>
    </source>
</evidence>
<dbReference type="FunFam" id="1.10.287.130:FF:000001">
    <property type="entry name" value="Two-component sensor histidine kinase"/>
    <property type="match status" value="1"/>
</dbReference>
<dbReference type="InterPro" id="IPR050736">
    <property type="entry name" value="Sensor_HK_Regulatory"/>
</dbReference>
<keyword evidence="5" id="KW-0597">Phosphoprotein</keyword>
<reference evidence="12 13" key="1">
    <citation type="submission" date="2020-04" db="EMBL/GenBank/DDBJ databases">
        <title>Collinsella sp. KGMB02528 nov., an anaerobic actinobacterium isolated from human feces.</title>
        <authorList>
            <person name="Han K.-I."/>
            <person name="Eom M.K."/>
            <person name="Kim J.-S."/>
            <person name="Lee K.C."/>
            <person name="Suh M.K."/>
            <person name="Park S.-H."/>
            <person name="Lee J.H."/>
            <person name="Kang S.W."/>
            <person name="Park J.-E."/>
            <person name="Oh B.S."/>
            <person name="Yu S.Y."/>
            <person name="Choi S.-H."/>
            <person name="Lee D.H."/>
            <person name="Yoon H."/>
            <person name="Kim B.-Y."/>
            <person name="Lee J.H."/>
            <person name="Lee J.-S."/>
        </authorList>
    </citation>
    <scope>NUCLEOTIDE SEQUENCE [LARGE SCALE GENOMIC DNA]</scope>
    <source>
        <strain evidence="12 13">KGMB02528</strain>
    </source>
</reference>
<name>A0A7X9UBB0_9ACTN</name>